<dbReference type="InterPro" id="IPR048046">
    <property type="entry name" value="Transpos_IS607"/>
</dbReference>
<dbReference type="CDD" id="cd04762">
    <property type="entry name" value="HTH_MerR-trunc"/>
    <property type="match status" value="1"/>
</dbReference>
<dbReference type="Gene3D" id="1.10.287.2170">
    <property type="match status" value="1"/>
</dbReference>
<dbReference type="InterPro" id="IPR051491">
    <property type="entry name" value="Recombinase/Transposase-rel"/>
</dbReference>
<dbReference type="STRING" id="429009.Adeg_0522"/>
<evidence type="ECO:0000256" key="1">
    <source>
        <dbReference type="SAM" id="MobiDB-lite"/>
    </source>
</evidence>
<dbReference type="InterPro" id="IPR000551">
    <property type="entry name" value="MerR-type_HTH_dom"/>
</dbReference>
<dbReference type="PANTHER" id="PTHR36172:SF1">
    <property type="entry name" value="RESOLVASE-RELATED"/>
    <property type="match status" value="1"/>
</dbReference>
<sequence length="244" mass="27889">MPKYYKQRLYRTAEAAVLLGVHKDTLRRWEREGKIKAVWLGRERRFPEEEIRRLLGEANPDVVVLYARVSGHARRADLQRQVEVLKEAYGPRFSGVVVLTDVGSGLSTDRRGLRKAMQMARERKIRAIAVTYPDRLTRFGFEYLEEYFSSFGVEVLVLNREEDRSPQQELVGDLLTIVTSFAGKLYGHRSHKVKKLKNEVKEALSRLDTDDRPETPWRAGRALEEPHCPGTQSPGAGAEDVLVA</sequence>
<evidence type="ECO:0000259" key="3">
    <source>
        <dbReference type="PROSITE" id="PS51736"/>
    </source>
</evidence>
<dbReference type="EMBL" id="CP001785">
    <property type="protein sequence ID" value="ACX51671.1"/>
    <property type="molecule type" value="Genomic_DNA"/>
</dbReference>
<dbReference type="InterPro" id="IPR006119">
    <property type="entry name" value="Resolv_N"/>
</dbReference>
<evidence type="ECO:0000313" key="5">
    <source>
        <dbReference type="Proteomes" id="UP000002620"/>
    </source>
</evidence>
<dbReference type="AlphaFoldDB" id="C9RBP4"/>
<feature type="region of interest" description="Disordered" evidence="1">
    <location>
        <begin position="204"/>
        <end position="244"/>
    </location>
</feature>
<dbReference type="GO" id="GO:0000150">
    <property type="term" value="F:DNA strand exchange activity"/>
    <property type="evidence" value="ECO:0007669"/>
    <property type="project" value="InterPro"/>
</dbReference>
<dbReference type="InterPro" id="IPR041657">
    <property type="entry name" value="HTH_17"/>
</dbReference>
<dbReference type="InterPro" id="IPR010093">
    <property type="entry name" value="SinI_DNA-bd"/>
</dbReference>
<dbReference type="Gene3D" id="1.10.1660.10">
    <property type="match status" value="1"/>
</dbReference>
<dbReference type="PROSITE" id="PS51736">
    <property type="entry name" value="RECOMBINASES_3"/>
    <property type="match status" value="1"/>
</dbReference>
<dbReference type="NCBIfam" id="TIGR01764">
    <property type="entry name" value="excise"/>
    <property type="match status" value="1"/>
</dbReference>
<dbReference type="InterPro" id="IPR041718">
    <property type="entry name" value="IS607_transposase-like"/>
</dbReference>
<dbReference type="HOGENOM" id="CLU_082093_0_1_9"/>
<accession>C9RBP4</accession>
<dbReference type="GO" id="GO:0003677">
    <property type="term" value="F:DNA binding"/>
    <property type="evidence" value="ECO:0007669"/>
    <property type="project" value="InterPro"/>
</dbReference>
<proteinExistence type="predicted"/>
<dbReference type="InterPro" id="IPR036162">
    <property type="entry name" value="Resolvase-like_N_sf"/>
</dbReference>
<feature type="domain" description="Resolvase/invertase-type recombinase catalytic" evidence="3">
    <location>
        <begin position="62"/>
        <end position="207"/>
    </location>
</feature>
<dbReference type="SUPFAM" id="SSF46955">
    <property type="entry name" value="Putative DNA-binding domain"/>
    <property type="match status" value="1"/>
</dbReference>
<dbReference type="SMART" id="SM00857">
    <property type="entry name" value="Resolvase"/>
    <property type="match status" value="1"/>
</dbReference>
<dbReference type="Pfam" id="PF00239">
    <property type="entry name" value="Resolvase"/>
    <property type="match status" value="1"/>
</dbReference>
<evidence type="ECO:0000259" key="2">
    <source>
        <dbReference type="PROSITE" id="PS50937"/>
    </source>
</evidence>
<dbReference type="SUPFAM" id="SSF53041">
    <property type="entry name" value="Resolvase-like"/>
    <property type="match status" value="1"/>
</dbReference>
<evidence type="ECO:0000313" key="4">
    <source>
        <dbReference type="EMBL" id="ACX51671.1"/>
    </source>
</evidence>
<dbReference type="KEGG" id="adg:Adeg_0522"/>
<dbReference type="Pfam" id="PF12728">
    <property type="entry name" value="HTH_17"/>
    <property type="match status" value="1"/>
</dbReference>
<organism evidence="4 5">
    <name type="scientific">Ammonifex degensii (strain DSM 10501 / KC4)</name>
    <dbReference type="NCBI Taxonomy" id="429009"/>
    <lineage>
        <taxon>Bacteria</taxon>
        <taxon>Bacillati</taxon>
        <taxon>Bacillota</taxon>
        <taxon>Clostridia</taxon>
        <taxon>Thermoanaerobacterales</taxon>
        <taxon>Thermoanaerobacteraceae</taxon>
        <taxon>Ammonifex</taxon>
    </lineage>
</organism>
<dbReference type="InterPro" id="IPR009061">
    <property type="entry name" value="DNA-bd_dom_put_sf"/>
</dbReference>
<dbReference type="FunFam" id="3.40.50.1390:FF:000002">
    <property type="entry name" value="ORF1 in transposon ISC1904"/>
    <property type="match status" value="1"/>
</dbReference>
<dbReference type="NCBIfam" id="NF033518">
    <property type="entry name" value="transpos_IS607"/>
    <property type="match status" value="1"/>
</dbReference>
<reference evidence="4 5" key="1">
    <citation type="submission" date="2009-10" db="EMBL/GenBank/DDBJ databases">
        <title>Complete sequence of chromosome of Ammonifex degensii KC4.</title>
        <authorList>
            <consortium name="US DOE Joint Genome Institute"/>
            <person name="Kerfeld C."/>
            <person name="Goodner B."/>
            <person name="Huber H."/>
            <person name="Stetter K."/>
            <person name="Lucas S."/>
            <person name="Copeland A."/>
            <person name="Lapidus A."/>
            <person name="Glavina del Rio T."/>
            <person name="Dalin E."/>
            <person name="Tice H."/>
            <person name="Bruce D."/>
            <person name="Goodwin L."/>
            <person name="Pitluck S."/>
            <person name="Saunders E."/>
            <person name="Brettin T."/>
            <person name="Detter J.C."/>
            <person name="Han C."/>
            <person name="Larimer F."/>
            <person name="Land M."/>
            <person name="Hauser L."/>
            <person name="Kyrpides N."/>
            <person name="Ovchinnikova G."/>
            <person name="Richardson P."/>
        </authorList>
    </citation>
    <scope>NUCLEOTIDE SEQUENCE [LARGE SCALE GENOMIC DNA]</scope>
    <source>
        <strain evidence="5">DSM 10501 / KC4</strain>
    </source>
</reference>
<dbReference type="PANTHER" id="PTHR36172">
    <property type="match status" value="1"/>
</dbReference>
<dbReference type="Gene3D" id="3.40.50.1390">
    <property type="entry name" value="Resolvase, N-terminal catalytic domain"/>
    <property type="match status" value="1"/>
</dbReference>
<gene>
    <name evidence="4" type="ordered locus">Adeg_0522</name>
</gene>
<dbReference type="GO" id="GO:0006355">
    <property type="term" value="P:regulation of DNA-templated transcription"/>
    <property type="evidence" value="ECO:0007669"/>
    <property type="project" value="InterPro"/>
</dbReference>
<dbReference type="CDD" id="cd03769">
    <property type="entry name" value="SR_IS607_transposase_like"/>
    <property type="match status" value="1"/>
</dbReference>
<name>C9RBP4_AMMDK</name>
<keyword evidence="5" id="KW-1185">Reference proteome</keyword>
<feature type="compositionally biased region" description="Basic and acidic residues" evidence="1">
    <location>
        <begin position="204"/>
        <end position="227"/>
    </location>
</feature>
<dbReference type="Proteomes" id="UP000002620">
    <property type="component" value="Chromosome"/>
</dbReference>
<dbReference type="PROSITE" id="PS50937">
    <property type="entry name" value="HTH_MERR_2"/>
    <property type="match status" value="1"/>
</dbReference>
<feature type="domain" description="HTH merR-type" evidence="2">
    <location>
        <begin position="9"/>
        <end position="55"/>
    </location>
</feature>
<dbReference type="eggNOG" id="COG2452">
    <property type="taxonomic scope" value="Bacteria"/>
</dbReference>
<protein>
    <submittedName>
        <fullName evidence="4">DNA binding domain protein, excisionase family</fullName>
    </submittedName>
</protein>